<dbReference type="WBParaSite" id="SPAL_0001766600.1">
    <property type="protein sequence ID" value="SPAL_0001766600.1"/>
    <property type="gene ID" value="SPAL_0001766600"/>
</dbReference>
<sequence>MEFSGSLNHVKRILQSMHNVGASTVTCCINGFGSIVFL</sequence>
<proteinExistence type="predicted"/>
<evidence type="ECO:0000313" key="1">
    <source>
        <dbReference type="Proteomes" id="UP000046392"/>
    </source>
</evidence>
<organism evidence="1 2">
    <name type="scientific">Strongyloides papillosus</name>
    <name type="common">Intestinal threadworm</name>
    <dbReference type="NCBI Taxonomy" id="174720"/>
    <lineage>
        <taxon>Eukaryota</taxon>
        <taxon>Metazoa</taxon>
        <taxon>Ecdysozoa</taxon>
        <taxon>Nematoda</taxon>
        <taxon>Chromadorea</taxon>
        <taxon>Rhabditida</taxon>
        <taxon>Tylenchina</taxon>
        <taxon>Panagrolaimomorpha</taxon>
        <taxon>Strongyloidoidea</taxon>
        <taxon>Strongyloididae</taxon>
        <taxon>Strongyloides</taxon>
    </lineage>
</organism>
<dbReference type="AlphaFoldDB" id="A0A0N5CIL1"/>
<evidence type="ECO:0000313" key="2">
    <source>
        <dbReference type="WBParaSite" id="SPAL_0001766600.1"/>
    </source>
</evidence>
<keyword evidence="1" id="KW-1185">Reference proteome</keyword>
<dbReference type="Proteomes" id="UP000046392">
    <property type="component" value="Unplaced"/>
</dbReference>
<accession>A0A0N5CIL1</accession>
<name>A0A0N5CIL1_STREA</name>
<protein>
    <submittedName>
        <fullName evidence="2">Uncharacterized protein</fullName>
    </submittedName>
</protein>
<reference evidence="2" key="1">
    <citation type="submission" date="2017-02" db="UniProtKB">
        <authorList>
            <consortium name="WormBaseParasite"/>
        </authorList>
    </citation>
    <scope>IDENTIFICATION</scope>
</reference>